<feature type="transmembrane region" description="Helical" evidence="1">
    <location>
        <begin position="238"/>
        <end position="260"/>
    </location>
</feature>
<keyword evidence="3" id="KW-1185">Reference proteome</keyword>
<dbReference type="PANTHER" id="PTHR35007">
    <property type="entry name" value="INTEGRAL MEMBRANE PROTEIN-RELATED"/>
    <property type="match status" value="1"/>
</dbReference>
<evidence type="ECO:0000256" key="1">
    <source>
        <dbReference type="SAM" id="Phobius"/>
    </source>
</evidence>
<keyword evidence="1" id="KW-0472">Membrane</keyword>
<gene>
    <name evidence="2" type="ORF">SAMN06893097_105171</name>
</gene>
<dbReference type="Proteomes" id="UP000219514">
    <property type="component" value="Unassembled WGS sequence"/>
</dbReference>
<feature type="transmembrane region" description="Helical" evidence="1">
    <location>
        <begin position="207"/>
        <end position="226"/>
    </location>
</feature>
<dbReference type="EMBL" id="OBDO01000005">
    <property type="protein sequence ID" value="SNX96832.1"/>
    <property type="molecule type" value="Genomic_DNA"/>
</dbReference>
<sequence>MTAALVLLGAALLSWPGSPALRRTRRLAATGGRGRIPVPVPRLPRPVLWGAGAAAVAALLSTPLVAVLAGAAAVLAARTGDRRRAGVREEARLTALAEALAALAAELRSGRSLTEATAAAVAACADEESGRALAGSVVGPRAGPDPGGRTGTEVEQALQRVSAAAALSRRTGCSLASVLGAVEDDLRARSRQRQDLRSLTAGPRASAALLAGLPLLALGMGSGIGADPWRVLTTTATGQVLLVLGVALEGAGLAWSARLVRRAVR</sequence>
<name>A0A285ECH0_9ACTN</name>
<proteinExistence type="predicted"/>
<accession>A0A285ECH0</accession>
<feature type="transmembrane region" description="Helical" evidence="1">
    <location>
        <begin position="46"/>
        <end position="75"/>
    </location>
</feature>
<dbReference type="AlphaFoldDB" id="A0A285ECH0"/>
<evidence type="ECO:0000313" key="3">
    <source>
        <dbReference type="Proteomes" id="UP000219514"/>
    </source>
</evidence>
<evidence type="ECO:0000313" key="2">
    <source>
        <dbReference type="EMBL" id="SNX96832.1"/>
    </source>
</evidence>
<keyword evidence="1" id="KW-0812">Transmembrane</keyword>
<keyword evidence="1" id="KW-1133">Transmembrane helix</keyword>
<dbReference type="PANTHER" id="PTHR35007:SF4">
    <property type="entry name" value="CONSERVED TRANSMEMBRANE PROTEIN-RELATED"/>
    <property type="match status" value="1"/>
</dbReference>
<organism evidence="2 3">
    <name type="scientific">Geodermatophilus sabuli</name>
    <dbReference type="NCBI Taxonomy" id="1564158"/>
    <lineage>
        <taxon>Bacteria</taxon>
        <taxon>Bacillati</taxon>
        <taxon>Actinomycetota</taxon>
        <taxon>Actinomycetes</taxon>
        <taxon>Geodermatophilales</taxon>
        <taxon>Geodermatophilaceae</taxon>
        <taxon>Geodermatophilus</taxon>
    </lineage>
</organism>
<dbReference type="GO" id="GO:0005886">
    <property type="term" value="C:plasma membrane"/>
    <property type="evidence" value="ECO:0007669"/>
    <property type="project" value="UniProtKB-SubCell"/>
</dbReference>
<dbReference type="RefSeq" id="WP_097206824.1">
    <property type="nucleotide sequence ID" value="NZ_JACHXB010000001.1"/>
</dbReference>
<dbReference type="OrthoDB" id="5198162at2"/>
<reference evidence="2 3" key="1">
    <citation type="submission" date="2017-09" db="EMBL/GenBank/DDBJ databases">
        <authorList>
            <person name="Ehlers B."/>
            <person name="Leendertz F.H."/>
        </authorList>
    </citation>
    <scope>NUCLEOTIDE SEQUENCE [LARGE SCALE GENOMIC DNA]</scope>
    <source>
        <strain evidence="2 3">DSM 46844</strain>
    </source>
</reference>
<protein>
    <submittedName>
        <fullName evidence="2">Tight adherence protein B</fullName>
    </submittedName>
</protein>